<gene>
    <name evidence="1" type="ORF">RGCCGE502_16290</name>
</gene>
<dbReference type="AlphaFoldDB" id="S3HEL1"/>
<evidence type="ECO:0000313" key="1">
    <source>
        <dbReference type="EMBL" id="EPE97144.1"/>
    </source>
</evidence>
<dbReference type="EMBL" id="AEYE02000016">
    <property type="protein sequence ID" value="EPE97144.1"/>
    <property type="molecule type" value="Genomic_DNA"/>
</dbReference>
<dbReference type="Proteomes" id="UP000014411">
    <property type="component" value="Unassembled WGS sequence"/>
</dbReference>
<keyword evidence="2" id="KW-1185">Reference proteome</keyword>
<accession>S3HEL1</accession>
<sequence>MHTSDPPMTAISAFAIAYAQYELDNGTEPSADDPVLGDDALEDALASAMKSGELSPAALDRAKAILGVGEADGTIDQILGALKNSQPE</sequence>
<name>S3HEL1_9HYPH</name>
<dbReference type="eggNOG" id="ENOG503412T">
    <property type="taxonomic scope" value="Bacteria"/>
</dbReference>
<dbReference type="HOGENOM" id="CLU_2466838_0_0_5"/>
<dbReference type="STRING" id="990285.RGCCGE502_16290"/>
<organism evidence="1 2">
    <name type="scientific">Rhizobium grahamii CCGE 502</name>
    <dbReference type="NCBI Taxonomy" id="990285"/>
    <lineage>
        <taxon>Bacteria</taxon>
        <taxon>Pseudomonadati</taxon>
        <taxon>Pseudomonadota</taxon>
        <taxon>Alphaproteobacteria</taxon>
        <taxon>Hyphomicrobiales</taxon>
        <taxon>Rhizobiaceae</taxon>
        <taxon>Rhizobium/Agrobacterium group</taxon>
        <taxon>Rhizobium</taxon>
    </lineage>
</organism>
<proteinExistence type="predicted"/>
<protein>
    <submittedName>
        <fullName evidence="1">Uncharacterized protein</fullName>
    </submittedName>
</protein>
<evidence type="ECO:0000313" key="2">
    <source>
        <dbReference type="Proteomes" id="UP000014411"/>
    </source>
</evidence>
<comment type="caution">
    <text evidence="1">The sequence shown here is derived from an EMBL/GenBank/DDBJ whole genome shotgun (WGS) entry which is preliminary data.</text>
</comment>
<reference evidence="1 2" key="1">
    <citation type="journal article" date="2012" name="J. Bacteriol.">
        <title>Genome sequence of Rhizobium grahamii CCGE502, a broad-host-range symbiont with low nodulation competitiveness in Phaseolus vulgaris.</title>
        <authorList>
            <person name="Althabegoiti M.J."/>
            <person name="Lozano L."/>
            <person name="Torres-Tejerizo G."/>
            <person name="Ormeno-Orrillo E."/>
            <person name="Rogel M.A."/>
            <person name="Gonzalez V."/>
            <person name="Martinez-Romero E."/>
        </authorList>
    </citation>
    <scope>NUCLEOTIDE SEQUENCE [LARGE SCALE GENOMIC DNA]</scope>
    <source>
        <strain evidence="1 2">CCGE 502</strain>
    </source>
</reference>